<reference evidence="2" key="2">
    <citation type="submission" date="2021-09" db="EMBL/GenBank/DDBJ databases">
        <authorList>
            <person name="Jia N."/>
            <person name="Wang J."/>
            <person name="Shi W."/>
            <person name="Du L."/>
            <person name="Sun Y."/>
            <person name="Zhan W."/>
            <person name="Jiang J."/>
            <person name="Wang Q."/>
            <person name="Zhang B."/>
            <person name="Ji P."/>
            <person name="Sakyi L.B."/>
            <person name="Cui X."/>
            <person name="Yuan T."/>
            <person name="Jiang B."/>
            <person name="Yang W."/>
            <person name="Lam T.T.-Y."/>
            <person name="Chang Q."/>
            <person name="Ding S."/>
            <person name="Wang X."/>
            <person name="Zhu J."/>
            <person name="Ruan X."/>
            <person name="Zhao L."/>
            <person name="Wei J."/>
            <person name="Que T."/>
            <person name="Du C."/>
            <person name="Cheng J."/>
            <person name="Dai P."/>
            <person name="Han X."/>
            <person name="Huang E."/>
            <person name="Gao Y."/>
            <person name="Liu J."/>
            <person name="Shao H."/>
            <person name="Ye R."/>
            <person name="Li L."/>
            <person name="Wei W."/>
            <person name="Wang X."/>
            <person name="Wang C."/>
            <person name="Huo Q."/>
            <person name="Li W."/>
            <person name="Guo W."/>
            <person name="Chen H."/>
            <person name="Chen S."/>
            <person name="Zhou L."/>
            <person name="Zhou L."/>
            <person name="Ni X."/>
            <person name="Tian J."/>
            <person name="Zhou Y."/>
            <person name="Sheng Y."/>
            <person name="Liu T."/>
            <person name="Pan Y."/>
            <person name="Xia L."/>
            <person name="Li J."/>
            <person name="Zhao F."/>
            <person name="Cao W."/>
        </authorList>
    </citation>
    <scope>NUCLEOTIDE SEQUENCE</scope>
    <source>
        <strain evidence="2">Rmic-2018</strain>
        <tissue evidence="2">Larvae</tissue>
    </source>
</reference>
<gene>
    <name evidence="2" type="ORF">HPB51_025444</name>
</gene>
<keyword evidence="3" id="KW-1185">Reference proteome</keyword>
<evidence type="ECO:0000313" key="3">
    <source>
        <dbReference type="Proteomes" id="UP000821866"/>
    </source>
</evidence>
<evidence type="ECO:0000313" key="2">
    <source>
        <dbReference type="EMBL" id="KAH8026830.1"/>
    </source>
</evidence>
<organism evidence="2 3">
    <name type="scientific">Rhipicephalus microplus</name>
    <name type="common">Cattle tick</name>
    <name type="synonym">Boophilus microplus</name>
    <dbReference type="NCBI Taxonomy" id="6941"/>
    <lineage>
        <taxon>Eukaryota</taxon>
        <taxon>Metazoa</taxon>
        <taxon>Ecdysozoa</taxon>
        <taxon>Arthropoda</taxon>
        <taxon>Chelicerata</taxon>
        <taxon>Arachnida</taxon>
        <taxon>Acari</taxon>
        <taxon>Parasitiformes</taxon>
        <taxon>Ixodida</taxon>
        <taxon>Ixodoidea</taxon>
        <taxon>Ixodidae</taxon>
        <taxon>Rhipicephalinae</taxon>
        <taxon>Rhipicephalus</taxon>
        <taxon>Boophilus</taxon>
    </lineage>
</organism>
<feature type="region of interest" description="Disordered" evidence="1">
    <location>
        <begin position="70"/>
        <end position="120"/>
    </location>
</feature>
<feature type="compositionally biased region" description="Polar residues" evidence="1">
    <location>
        <begin position="169"/>
        <end position="186"/>
    </location>
</feature>
<accession>A0A9J6DXP6</accession>
<dbReference type="Proteomes" id="UP000821866">
    <property type="component" value="Unassembled WGS sequence"/>
</dbReference>
<name>A0A9J6DXP6_RHIMP</name>
<proteinExistence type="predicted"/>
<comment type="caution">
    <text evidence="2">The sequence shown here is derived from an EMBL/GenBank/DDBJ whole genome shotgun (WGS) entry which is preliminary data.</text>
</comment>
<feature type="compositionally biased region" description="Polar residues" evidence="1">
    <location>
        <begin position="109"/>
        <end position="120"/>
    </location>
</feature>
<evidence type="ECO:0000256" key="1">
    <source>
        <dbReference type="SAM" id="MobiDB-lite"/>
    </source>
</evidence>
<sequence length="186" mass="20254">MTNICLIMRFQEVPTWADRVKPKPAAPPPKVTQVPLPDDREDPRVAKLIQENACLKAEIQQLRADLESFRKHYSSPGERQQIPPPGDVLAHSGKRRASPPQGEWDAMETESNSKALESMQQSIKQLADSITTLLKRVSSLEGTQAALATGSSPPKGPNRAQSPAGAVTVNPTGDWLSQNSNYGGQH</sequence>
<dbReference type="EMBL" id="JABSTU010000007">
    <property type="protein sequence ID" value="KAH8026830.1"/>
    <property type="molecule type" value="Genomic_DNA"/>
</dbReference>
<feature type="region of interest" description="Disordered" evidence="1">
    <location>
        <begin position="16"/>
        <end position="41"/>
    </location>
</feature>
<dbReference type="AlphaFoldDB" id="A0A9J6DXP6"/>
<protein>
    <submittedName>
        <fullName evidence="2">Uncharacterized protein</fullName>
    </submittedName>
</protein>
<reference evidence="2" key="1">
    <citation type="journal article" date="2020" name="Cell">
        <title>Large-Scale Comparative Analyses of Tick Genomes Elucidate Their Genetic Diversity and Vector Capacities.</title>
        <authorList>
            <consortium name="Tick Genome and Microbiome Consortium (TIGMIC)"/>
            <person name="Jia N."/>
            <person name="Wang J."/>
            <person name="Shi W."/>
            <person name="Du L."/>
            <person name="Sun Y."/>
            <person name="Zhan W."/>
            <person name="Jiang J.F."/>
            <person name="Wang Q."/>
            <person name="Zhang B."/>
            <person name="Ji P."/>
            <person name="Bell-Sakyi L."/>
            <person name="Cui X.M."/>
            <person name="Yuan T.T."/>
            <person name="Jiang B.G."/>
            <person name="Yang W.F."/>
            <person name="Lam T.T."/>
            <person name="Chang Q.C."/>
            <person name="Ding S.J."/>
            <person name="Wang X.J."/>
            <person name="Zhu J.G."/>
            <person name="Ruan X.D."/>
            <person name="Zhao L."/>
            <person name="Wei J.T."/>
            <person name="Ye R.Z."/>
            <person name="Que T.C."/>
            <person name="Du C.H."/>
            <person name="Zhou Y.H."/>
            <person name="Cheng J.X."/>
            <person name="Dai P.F."/>
            <person name="Guo W.B."/>
            <person name="Han X.H."/>
            <person name="Huang E.J."/>
            <person name="Li L.F."/>
            <person name="Wei W."/>
            <person name="Gao Y.C."/>
            <person name="Liu J.Z."/>
            <person name="Shao H.Z."/>
            <person name="Wang X."/>
            <person name="Wang C.C."/>
            <person name="Yang T.C."/>
            <person name="Huo Q.B."/>
            <person name="Li W."/>
            <person name="Chen H.Y."/>
            <person name="Chen S.E."/>
            <person name="Zhou L.G."/>
            <person name="Ni X.B."/>
            <person name="Tian J.H."/>
            <person name="Sheng Y."/>
            <person name="Liu T."/>
            <person name="Pan Y.S."/>
            <person name="Xia L.Y."/>
            <person name="Li J."/>
            <person name="Zhao F."/>
            <person name="Cao W.C."/>
        </authorList>
    </citation>
    <scope>NUCLEOTIDE SEQUENCE</scope>
    <source>
        <strain evidence="2">Rmic-2018</strain>
    </source>
</reference>
<feature type="region of interest" description="Disordered" evidence="1">
    <location>
        <begin position="145"/>
        <end position="186"/>
    </location>
</feature>